<sequence length="77" mass="8057">MILADTETKVDLLNNEAIATTIIGLLRAKPEHPVTIGVHGMPTSTVAATIRANLRALLEPNDEAKNSLSPPSGVTDA</sequence>
<organism evidence="2">
    <name type="scientific">Ralstonia solanacearum</name>
    <name type="common">Pseudomonas solanacearum</name>
    <dbReference type="NCBI Taxonomy" id="305"/>
    <lineage>
        <taxon>Bacteria</taxon>
        <taxon>Pseudomonadati</taxon>
        <taxon>Pseudomonadota</taxon>
        <taxon>Betaproteobacteria</taxon>
        <taxon>Burkholderiales</taxon>
        <taxon>Burkholderiaceae</taxon>
        <taxon>Ralstonia</taxon>
        <taxon>Ralstonia solanacearum species complex</taxon>
    </lineage>
</organism>
<dbReference type="EMBL" id="LN899822">
    <property type="protein sequence ID" value="CUV64367.1"/>
    <property type="molecule type" value="Genomic_DNA"/>
</dbReference>
<dbReference type="PATRIC" id="fig|305.106.peg.655"/>
<proteinExistence type="predicted"/>
<protein>
    <submittedName>
        <fullName evidence="2">Uncharacterized protein</fullName>
    </submittedName>
</protein>
<accession>A0A0S4XK45</accession>
<reference evidence="2" key="1">
    <citation type="submission" date="2015-10" db="EMBL/GenBank/DDBJ databases">
        <authorList>
            <person name="Gilbert D.G."/>
        </authorList>
    </citation>
    <scope>NUCLEOTIDE SEQUENCE</scope>
    <source>
        <strain evidence="2">Phyl III-seqv23</strain>
    </source>
</reference>
<dbReference type="AlphaFoldDB" id="A0A0S4XK45"/>
<evidence type="ECO:0000313" key="1">
    <source>
        <dbReference type="EMBL" id="CUV11745.1"/>
    </source>
</evidence>
<name>A0A0S4XK45_RALSL</name>
<evidence type="ECO:0000313" key="2">
    <source>
        <dbReference type="EMBL" id="CUV64367.1"/>
    </source>
</evidence>
<gene>
    <name evidence="2" type="ORF">RD1301_v1_6540001</name>
    <name evidence="1" type="ORF">RUN39_v1_230001</name>
</gene>
<dbReference type="EMBL" id="LN899819">
    <property type="protein sequence ID" value="CUV11745.1"/>
    <property type="molecule type" value="Genomic_DNA"/>
</dbReference>